<dbReference type="AlphaFoldDB" id="A0A8K0RBC4"/>
<gene>
    <name evidence="2" type="ORF">FB567DRAFT_626667</name>
</gene>
<dbReference type="OrthoDB" id="10037289at2759"/>
<feature type="region of interest" description="Disordered" evidence="1">
    <location>
        <begin position="1"/>
        <end position="45"/>
    </location>
</feature>
<evidence type="ECO:0000256" key="1">
    <source>
        <dbReference type="SAM" id="MobiDB-lite"/>
    </source>
</evidence>
<dbReference type="Proteomes" id="UP000813461">
    <property type="component" value="Unassembled WGS sequence"/>
</dbReference>
<evidence type="ECO:0000313" key="2">
    <source>
        <dbReference type="EMBL" id="KAH7090730.1"/>
    </source>
</evidence>
<sequence length="363" mass="41459">MPTSKKQKTAEDSSAPTQEHAPETSTPHQEAEGQKDAESSKLRDEKTIPKYEYVCMPRSHFDYEAENRALSDDEVEEDELDEKYQKEFDENKKFVLEPAKDHPERKWVIMWKSYKLFSEYRKRSRYCDPDNFGMHIYNDFAGHGLQELMENLIIAFDTSLEKKDDDALKQIWATISALSLFLNEVEMGPFIGNEDGEKVSALAELMGFTFVRALAALDHAGELKTDTAFLDIPIVITSFLEWSDDLPSYGIEGDALDWRSHAAAYFQKVKFDNEKGIATTAKLIEEAEPSDESDLTKKSGKDPWKWSKRLKEYKSNHGPKIGGTKYDITKMSRKERASHAFDGKDPLADIPEKELKAGNLEFA</sequence>
<proteinExistence type="predicted"/>
<feature type="compositionally biased region" description="Polar residues" evidence="1">
    <location>
        <begin position="12"/>
        <end position="28"/>
    </location>
</feature>
<accession>A0A8K0RBC4</accession>
<comment type="caution">
    <text evidence="2">The sequence shown here is derived from an EMBL/GenBank/DDBJ whole genome shotgun (WGS) entry which is preliminary data.</text>
</comment>
<feature type="compositionally biased region" description="Basic and acidic residues" evidence="1">
    <location>
        <begin position="29"/>
        <end position="45"/>
    </location>
</feature>
<name>A0A8K0RBC4_9PLEO</name>
<evidence type="ECO:0000313" key="3">
    <source>
        <dbReference type="Proteomes" id="UP000813461"/>
    </source>
</evidence>
<reference evidence="2" key="1">
    <citation type="journal article" date="2021" name="Nat. Commun.">
        <title>Genetic determinants of endophytism in the Arabidopsis root mycobiome.</title>
        <authorList>
            <person name="Mesny F."/>
            <person name="Miyauchi S."/>
            <person name="Thiergart T."/>
            <person name="Pickel B."/>
            <person name="Atanasova L."/>
            <person name="Karlsson M."/>
            <person name="Huettel B."/>
            <person name="Barry K.W."/>
            <person name="Haridas S."/>
            <person name="Chen C."/>
            <person name="Bauer D."/>
            <person name="Andreopoulos W."/>
            <person name="Pangilinan J."/>
            <person name="LaButti K."/>
            <person name="Riley R."/>
            <person name="Lipzen A."/>
            <person name="Clum A."/>
            <person name="Drula E."/>
            <person name="Henrissat B."/>
            <person name="Kohler A."/>
            <person name="Grigoriev I.V."/>
            <person name="Martin F.M."/>
            <person name="Hacquard S."/>
        </authorList>
    </citation>
    <scope>NUCLEOTIDE SEQUENCE</scope>
    <source>
        <strain evidence="2">MPI-SDFR-AT-0120</strain>
    </source>
</reference>
<protein>
    <submittedName>
        <fullName evidence="2">Uncharacterized protein</fullName>
    </submittedName>
</protein>
<keyword evidence="3" id="KW-1185">Reference proteome</keyword>
<organism evidence="2 3">
    <name type="scientific">Paraphoma chrysanthemicola</name>
    <dbReference type="NCBI Taxonomy" id="798071"/>
    <lineage>
        <taxon>Eukaryota</taxon>
        <taxon>Fungi</taxon>
        <taxon>Dikarya</taxon>
        <taxon>Ascomycota</taxon>
        <taxon>Pezizomycotina</taxon>
        <taxon>Dothideomycetes</taxon>
        <taxon>Pleosporomycetidae</taxon>
        <taxon>Pleosporales</taxon>
        <taxon>Pleosporineae</taxon>
        <taxon>Phaeosphaeriaceae</taxon>
        <taxon>Paraphoma</taxon>
    </lineage>
</organism>
<dbReference type="EMBL" id="JAGMVJ010000005">
    <property type="protein sequence ID" value="KAH7090730.1"/>
    <property type="molecule type" value="Genomic_DNA"/>
</dbReference>